<protein>
    <submittedName>
        <fullName evidence="1">1-phosphatidylinositol 3-phosphate 5-kinase Fab1p</fullName>
    </submittedName>
</protein>
<name>A0ACA9Y1E0_9ASCO</name>
<dbReference type="EMBL" id="CALSDN010000001">
    <property type="protein sequence ID" value="CAH6718656.1"/>
    <property type="molecule type" value="Genomic_DNA"/>
</dbReference>
<organism evidence="1 2">
    <name type="scientific">[Candida] jaroonii</name>
    <dbReference type="NCBI Taxonomy" id="467808"/>
    <lineage>
        <taxon>Eukaryota</taxon>
        <taxon>Fungi</taxon>
        <taxon>Dikarya</taxon>
        <taxon>Ascomycota</taxon>
        <taxon>Saccharomycotina</taxon>
        <taxon>Pichiomycetes</taxon>
        <taxon>Debaryomycetaceae</taxon>
        <taxon>Yamadazyma</taxon>
    </lineage>
</organism>
<evidence type="ECO:0000313" key="1">
    <source>
        <dbReference type="EMBL" id="CAH6718656.1"/>
    </source>
</evidence>
<reference evidence="1" key="1">
    <citation type="submission" date="2022-06" db="EMBL/GenBank/DDBJ databases">
        <authorList>
            <person name="Legras J.-L."/>
            <person name="Devillers H."/>
            <person name="Grondin C."/>
        </authorList>
    </citation>
    <scope>NUCLEOTIDE SEQUENCE</scope>
    <source>
        <strain evidence="1">CLIB 1444</strain>
    </source>
</reference>
<keyword evidence="2" id="KW-1185">Reference proteome</keyword>
<sequence length="2308" mass="263137">MKEDIKLGTSVNSEDDFISFPTLPDPEQERSQTLTKLFTKTLRRVTNNASSIVQAYSSPKSVNSDSRDIDGINDTPIKAPGLGNIMSTNSSIKEIQDKSKKLQDAIELVPRHDFRKPDIPRGDSRNSMNNSDVELNDKEVPSTLSKPPTSTSINLKEPVVKSDSKTLRFQSNLPTLEPTSLSGSVTNSVLNVNALANTETQVVNGTVNTGASEVSSTIDDNDKTVTKKNSKRTLSNRISSIFNNLPNDIELSDDSASDTDTIHDSNPSPTQYRFNNFHKVGSVPPPELSMHSESIVQSSPVKAEQSRSHNDTSTLNSFHALKQFNNGMKKKVSSNLSTSLIDNAKSILNQNFPGNLSSASSIIGDVDRKKKKKSKRVSDNPLKSGGIPRKYWMNDSFVSECLNCFKPFSAFRRKHHCRFCGQIFCSDCTLFVSYSQHKEERKTGNYNNPERKHYSDKLRVCKPCYSDVIVYLSDSDSSSSDEEVDDDAVSFETIEKMKIDDSLPQHPFHRARSQSTNSRRELISNHTSVNSNSDVVSRKSFANKSSYPDMSSERYPNLSSSDIKTPQGISIATTRQGESVEIPVSKNIHSNNNFLNPGGSIHRTQSNDYTNNVSSSWLKKYPSLRKSGTGLNAVSRSNSVDNLSSIHGKLGSGKLSKIKSHTENEGLRKILTGDYAGGLSARSSDQNLGVKDGNKDSDRVDDDDDDDELESENEDEQVMSLYTSLNHAGYNQGITSSTISPRAPITRPLATVSASAVPTLGEFPTMMVNEKLYPKNMRTNSAAVIPRIMQSSRNDDYFESNSPFSRNVLEDNPKSNLRSHERAHASLLRMRSRRRAKTVRNVSLFSQNNAKLLSQFEEPRDSVSPPVSPSPNNEPSINPMENRSFLRSNETIQPLANDNFSPQTVVTYYGDDNPTAKHQVSFGSFNTSKGSASPDKLLMQQSSGLFDEVENKIDTVYLDLFNRIFKQCMEDCDIKDNVQKWREALTRIISFVNGLHFTDTLDIKQYVKIKRIAGSIIDKTDLVDGVVMTKNIDSKRMANKVDNPKIALLMFPIEYLKQKEQFISLRIVQSQQTVHITNLVSRIISLKPDIVVVGDTVCQLAVSLLEEAKITVISNTKPQVIERISRYTKGDIFQSVNDLFFKKGNLGICKKFEVKKFLHNNAIKTFSYFTGTDTDLGFTIVLRGSDEETLNSIKYTAENLLLAQVNAKFEKSYFDDHLLTYIDESPHESVSSVITKIGNIKEEVNSGLVVCETMPDEKEILEYVDLFISRIISTSPFSKYSLPSPLENALKAFMTFYNHNKQHKLLLDCETLDDVQIDLIDDLKLNFDLDQLPNQSQDLLEFLKYVSDSRLKKLAATFQSRSRTWGNLMKMPCYQLYPVFHKSIHLLYSNVSIKNNIPCNGPNIIVVDFYTDNDKFLGLQLDEMFSDSFKECEECGELLFEHYKNYVHGNGKLDMIIERYESLPPEHLPFTNQRTVWSVCKQCNFKSPVVAMSDDTYYMSIGKYFEASFWGKNMVLNHKCDCEHDFFKDHVKYFGFNEMAIKIAYTPIDTFEVVVPTKQLEYDPAIEINLKIEALESIRSKTNKFFQSISKRLNRVKVDTFDKQEEDGSKRIEELKKKLQEQETNIRQETLNIYESTLPTVYLPLNSILRKLQELGVEWDDDFNDFEVEFLPSENEITRITQSHLRNFLLDRFDDKEVEMEDMKEKKPLDDKDHEIEPPVDLKDERSEEIDKLIPKALLKPQTNVGHKISKMEALLQNETQWKADDKKKKLLNHKESDMSLNSTLSTSSQPSTVKNKNKVSQLTSFFDQMNFDQISMEFKKQRELELRKNLNKFRALPIVASKPIVEIYNNIEDVVDVDEIEERKKAMKINKSDELKSTDTKPEDDEKKVRERKEKILDIPQPEKVSLLKSLTNFWADRSASLWDPLEYPLDRTEHTFADSDIIVREDEPSSLVAFCLSTNDYKQKIKEMAEEPDMENPESHEVDHKKLASFGKIEKKFKSRFDNGGKPSEIENLMTKTKSTHLKYQFTDGSTELSCKIFYSEQFNALRRSCSKEDQFIQSLSRCVKWNSSGGKSGSNFLKTLDNRFIVKELSKSELESFVSMAPFYFKYISQSMFNTLTTALAKIFGFYQIHIKNTITGKTFKMDFLIMENLFYNTKTTRIFDLKGSMRNRHVTQTGQENEVLLDENMIEYIYESPVFVKENSKKLLRGSLFNDTSFLSAMEVMDYSLIIGINDTSNKLYIGIIDWLRTFTWDKKVENWVKGNNLIGGNKKGKDPTIVTPKQYRIRFREAMERYILEVPDIWYEGKN</sequence>
<evidence type="ECO:0000313" key="2">
    <source>
        <dbReference type="Proteomes" id="UP001152531"/>
    </source>
</evidence>
<gene>
    <name evidence="1" type="ORF">CLIB1444_01S11628</name>
</gene>
<proteinExistence type="predicted"/>
<comment type="caution">
    <text evidence="1">The sequence shown here is derived from an EMBL/GenBank/DDBJ whole genome shotgun (WGS) entry which is preliminary data.</text>
</comment>
<accession>A0ACA9Y1E0</accession>
<dbReference type="Proteomes" id="UP001152531">
    <property type="component" value="Unassembled WGS sequence"/>
</dbReference>